<accession>A0A1I9L2E5</accession>
<name>A0A1I9L2E5_9CAUD</name>
<protein>
    <submittedName>
        <fullName evidence="2">Major tail tube protein</fullName>
    </submittedName>
</protein>
<reference evidence="2 3" key="1">
    <citation type="submission" date="2015-11" db="EMBL/GenBank/DDBJ databases">
        <title>Bacteriophages of Xanthomonas arboricola pv. juglandis: Characterization of two phages.</title>
        <authorList>
            <person name="Domotor D."/>
            <person name="Frank T."/>
            <person name="Rakhely G."/>
            <person name="Doffkay Z."/>
            <person name="Schneider G."/>
            <person name="Kovacs T."/>
        </authorList>
    </citation>
    <scope>NUCLEOTIDE SEQUENCE [LARGE SCALE GENOMIC DNA]</scope>
</reference>
<feature type="region of interest" description="Disordered" evidence="1">
    <location>
        <begin position="59"/>
        <end position="78"/>
    </location>
</feature>
<dbReference type="EMBL" id="KU197014">
    <property type="protein sequence ID" value="AMW36132.1"/>
    <property type="molecule type" value="Genomic_DNA"/>
</dbReference>
<evidence type="ECO:0000313" key="3">
    <source>
        <dbReference type="Proteomes" id="UP000225190"/>
    </source>
</evidence>
<sequence>MAICKSNKIDSNITGLYIAEEVCPAQLPTQAVDGFTPVWYGREPNTYSDFGGDPTLLARNPIDPTRQNKRGTISDNDASGGWNEDVTKTNFTRFLQGFFFADARRKVSTESFTLGVPNVALTAVTASNKTYAAAAGLGGFNTAGALVFANGFASAANNGLKTIASATASTVVVSETIVDEAAPPAAAKLTVVGFQFAAADAAITVVGGITQLTATAKNLTTLGLIVGEWVFIGGDLIANRFANNVGFARVASISAGVITFDDVTWPNPVAEAGTGKQIRIFFGTVLKNEALPELIKRRTYSIERTLGVGPQAENATDQQAEYLEGSTPNEFTLNISQADKVNADVTFVSVDNTYRSGAAGDKLKEGTRIPGLSENAFNTSSDVYRIKMNVLDPTTSAPLPLFAFVSEATVSINNGIEPVKAVGALGAIDMSAGNFEVGGSVTAFFQGVNASRAVRNNSDAAFNVILSSQNAGMVFDIPLMGLGGGRLNVEAGSAITVPLEPSAAANKNGYTMLYNNFPYLPSIAVRS</sequence>
<dbReference type="InterPro" id="IPR044000">
    <property type="entry name" value="Phage_tube_2"/>
</dbReference>
<evidence type="ECO:0000256" key="1">
    <source>
        <dbReference type="SAM" id="MobiDB-lite"/>
    </source>
</evidence>
<dbReference type="Pfam" id="PF18906">
    <property type="entry name" value="Phage_tube_2"/>
    <property type="match status" value="1"/>
</dbReference>
<dbReference type="Proteomes" id="UP000225190">
    <property type="component" value="Segment"/>
</dbReference>
<keyword evidence="3" id="KW-1185">Reference proteome</keyword>
<proteinExistence type="predicted"/>
<organism evidence="2 3">
    <name type="scientific">Xanthomonas phage XAJ2</name>
    <dbReference type="NCBI Taxonomy" id="1775249"/>
    <lineage>
        <taxon>Viruses</taxon>
        <taxon>Duplodnaviria</taxon>
        <taxon>Heunggongvirae</taxon>
        <taxon>Uroviricota</taxon>
        <taxon>Caudoviricetes</taxon>
        <taxon>Caudoviricetes incertae sedis</taxon>
        <taxon>Xajduovirus</taxon>
        <taxon>Xajduovirus XAJ2</taxon>
    </lineage>
</organism>
<evidence type="ECO:0000313" key="2">
    <source>
        <dbReference type="EMBL" id="AMW36132.1"/>
    </source>
</evidence>